<dbReference type="InterPro" id="IPR012674">
    <property type="entry name" value="Calycin"/>
</dbReference>
<organism evidence="4 5">
    <name type="scientific">Shackletoniella antarctica</name>
    <dbReference type="NCBI Taxonomy" id="268115"/>
    <lineage>
        <taxon>Bacteria</taxon>
        <taxon>Bacillati</taxon>
        <taxon>Cyanobacteriota</taxon>
        <taxon>Cyanophyceae</taxon>
        <taxon>Oculatellales</taxon>
        <taxon>Oculatellaceae</taxon>
        <taxon>Shackletoniella</taxon>
    </lineage>
</organism>
<evidence type="ECO:0000313" key="5">
    <source>
        <dbReference type="Proteomes" id="UP000249081"/>
    </source>
</evidence>
<dbReference type="CDD" id="cd16339">
    <property type="entry name" value="CpcS"/>
    <property type="match status" value="1"/>
</dbReference>
<sequence>MDIVSFFETLAGKWFSQRTTHNLADQSSQAGQSNLLIEFLPATDSDLAQACAPLGYDPSQIACGLRVNQDSELEGKTQKIQSSALMVIMAPAPSGEGVLVQAAASSPTLQGTYRVDDEVLTIVTPTETGQIEERLWFANPSLRMRTSVVKVGDIEQVASFCSEIRMGAPKPAT</sequence>
<dbReference type="EC" id="4.-.-.-" evidence="3"/>
<dbReference type="HAMAP" id="MF_01459">
    <property type="entry name" value="Chrphore_lyase_CpxS"/>
    <property type="match status" value="1"/>
</dbReference>
<name>A0A2W4W1I6_9CYAN</name>
<reference evidence="4 5" key="2">
    <citation type="submission" date="2018-06" db="EMBL/GenBank/DDBJ databases">
        <title>Metagenomic assembly of (sub)arctic Cyanobacteria and their associated microbiome from non-axenic cultures.</title>
        <authorList>
            <person name="Baurain D."/>
        </authorList>
    </citation>
    <scope>NUCLEOTIDE SEQUENCE [LARGE SCALE GENOMIC DNA]</scope>
    <source>
        <strain evidence="4">ULC041bin1</strain>
    </source>
</reference>
<proteinExistence type="inferred from homology"/>
<dbReference type="GO" id="GO:0016829">
    <property type="term" value="F:lyase activity"/>
    <property type="evidence" value="ECO:0007669"/>
    <property type="project" value="UniProtKB-KW"/>
</dbReference>
<accession>A0A2W4W1I6</accession>
<gene>
    <name evidence="3" type="primary">cpcS</name>
    <name evidence="4" type="ORF">DCF17_13895</name>
</gene>
<dbReference type="Gene3D" id="2.40.128.20">
    <property type="match status" value="1"/>
</dbReference>
<evidence type="ECO:0000313" key="4">
    <source>
        <dbReference type="EMBL" id="PZO38973.1"/>
    </source>
</evidence>
<dbReference type="Proteomes" id="UP000249081">
    <property type="component" value="Unassembled WGS sequence"/>
</dbReference>
<evidence type="ECO:0000256" key="2">
    <source>
        <dbReference type="ARBA" id="ARBA00023239"/>
    </source>
</evidence>
<dbReference type="AlphaFoldDB" id="A0A2W4W1I6"/>
<reference evidence="5" key="1">
    <citation type="submission" date="2018-04" db="EMBL/GenBank/DDBJ databases">
        <authorList>
            <person name="Cornet L."/>
        </authorList>
    </citation>
    <scope>NUCLEOTIDE SEQUENCE [LARGE SCALE GENOMIC DNA]</scope>
</reference>
<comment type="similarity">
    <text evidence="1 3">Belongs to the CpcS/CpeS biliprotein lyase family.</text>
</comment>
<evidence type="ECO:0000256" key="3">
    <source>
        <dbReference type="HAMAP-Rule" id="MF_01459"/>
    </source>
</evidence>
<dbReference type="GO" id="GO:0017006">
    <property type="term" value="P:protein-tetrapyrrole linkage"/>
    <property type="evidence" value="ECO:0007669"/>
    <property type="project" value="UniProtKB-UniRule"/>
</dbReference>
<comment type="caution">
    <text evidence="4">The sequence shown here is derived from an EMBL/GenBank/DDBJ whole genome shotgun (WGS) entry which is preliminary data.</text>
</comment>
<dbReference type="InterPro" id="IPR018536">
    <property type="entry name" value="CpcS/CpeS"/>
</dbReference>
<keyword evidence="2 3" id="KW-0456">Lyase</keyword>
<evidence type="ECO:0000256" key="1">
    <source>
        <dbReference type="ARBA" id="ARBA00010681"/>
    </source>
</evidence>
<protein>
    <recommendedName>
        <fullName evidence="3">Chromophore lyase CpcS/CpeS</fullName>
        <ecNumber evidence="3">4.-.-.-</ecNumber>
    </recommendedName>
</protein>
<dbReference type="EMBL" id="QBMN01000095">
    <property type="protein sequence ID" value="PZO38973.1"/>
    <property type="molecule type" value="Genomic_DNA"/>
</dbReference>
<dbReference type="Pfam" id="PF09367">
    <property type="entry name" value="CpeS"/>
    <property type="match status" value="1"/>
</dbReference>
<comment type="function">
    <text evidence="3">Covalently attaches a chromophore to Cys residue(s) of phycobiliproteins.</text>
</comment>